<dbReference type="GO" id="GO:0015250">
    <property type="term" value="F:water channel activity"/>
    <property type="evidence" value="ECO:0007669"/>
    <property type="project" value="TreeGrafter"/>
</dbReference>
<evidence type="ECO:0000313" key="10">
    <source>
        <dbReference type="Proteomes" id="UP000244855"/>
    </source>
</evidence>
<proteinExistence type="inferred from homology"/>
<organism evidence="9 10">
    <name type="scientific">Periconia macrospinosa</name>
    <dbReference type="NCBI Taxonomy" id="97972"/>
    <lineage>
        <taxon>Eukaryota</taxon>
        <taxon>Fungi</taxon>
        <taxon>Dikarya</taxon>
        <taxon>Ascomycota</taxon>
        <taxon>Pezizomycotina</taxon>
        <taxon>Dothideomycetes</taxon>
        <taxon>Pleosporomycetidae</taxon>
        <taxon>Pleosporales</taxon>
        <taxon>Massarineae</taxon>
        <taxon>Periconiaceae</taxon>
        <taxon>Periconia</taxon>
    </lineage>
</organism>
<evidence type="ECO:0000313" key="9">
    <source>
        <dbReference type="EMBL" id="PVI08465.1"/>
    </source>
</evidence>
<evidence type="ECO:0000256" key="6">
    <source>
        <dbReference type="ARBA" id="ARBA00023136"/>
    </source>
</evidence>
<dbReference type="Proteomes" id="UP000244855">
    <property type="component" value="Unassembled WGS sequence"/>
</dbReference>
<feature type="transmembrane region" description="Helical" evidence="8">
    <location>
        <begin position="111"/>
        <end position="135"/>
    </location>
</feature>
<keyword evidence="10" id="KW-1185">Reference proteome</keyword>
<evidence type="ECO:0000256" key="4">
    <source>
        <dbReference type="ARBA" id="ARBA00022692"/>
    </source>
</evidence>
<feature type="transmembrane region" description="Helical" evidence="8">
    <location>
        <begin position="62"/>
        <end position="84"/>
    </location>
</feature>
<evidence type="ECO:0000256" key="1">
    <source>
        <dbReference type="ARBA" id="ARBA00004141"/>
    </source>
</evidence>
<dbReference type="GO" id="GO:0005886">
    <property type="term" value="C:plasma membrane"/>
    <property type="evidence" value="ECO:0007669"/>
    <property type="project" value="TreeGrafter"/>
</dbReference>
<keyword evidence="3 7" id="KW-0813">Transport</keyword>
<sequence length="157" mass="16727">MTGTLYAKTLPGAQTDYQTSAWAWGLSVMAGIYISGGVSGAHMSPWVSICLAVFRGFPWKMVPVYSIAQVLGGLCAGVLAWAVYRDGIMNVDPELTQAKTGVAFYSFPSPYVSLATAFWNSFLSAAMYICIAFGVGDDTNTPPGSGMFNYGNRGMIC</sequence>
<dbReference type="PANTHER" id="PTHR43829">
    <property type="entry name" value="AQUAPORIN OR AQUAGLYCEROPORIN RELATED"/>
    <property type="match status" value="1"/>
</dbReference>
<dbReference type="SUPFAM" id="SSF81338">
    <property type="entry name" value="Aquaporin-like"/>
    <property type="match status" value="1"/>
</dbReference>
<evidence type="ECO:0000256" key="5">
    <source>
        <dbReference type="ARBA" id="ARBA00022989"/>
    </source>
</evidence>
<comment type="subcellular location">
    <subcellularLocation>
        <location evidence="1">Membrane</location>
        <topology evidence="1">Multi-pass membrane protein</topology>
    </subcellularLocation>
</comment>
<dbReference type="Gene3D" id="1.20.1080.10">
    <property type="entry name" value="Glycerol uptake facilitator protein"/>
    <property type="match status" value="1"/>
</dbReference>
<dbReference type="InterPro" id="IPR050363">
    <property type="entry name" value="MIP/Aquaporin"/>
</dbReference>
<gene>
    <name evidence="9" type="ORF">DM02DRAFT_607859</name>
</gene>
<dbReference type="OrthoDB" id="3222at2759"/>
<evidence type="ECO:0000256" key="3">
    <source>
        <dbReference type="ARBA" id="ARBA00022448"/>
    </source>
</evidence>
<feature type="transmembrane region" description="Helical" evidence="8">
    <location>
        <begin position="20"/>
        <end position="41"/>
    </location>
</feature>
<dbReference type="PANTHER" id="PTHR43829:SF24">
    <property type="entry name" value="MIP AQUAPORIN (EUROFUNG)"/>
    <property type="match status" value="1"/>
</dbReference>
<evidence type="ECO:0000256" key="2">
    <source>
        <dbReference type="ARBA" id="ARBA00006175"/>
    </source>
</evidence>
<dbReference type="PRINTS" id="PR00783">
    <property type="entry name" value="MINTRINSICP"/>
</dbReference>
<protein>
    <submittedName>
        <fullName evidence="9">Aquaporin-like protein</fullName>
    </submittedName>
</protein>
<dbReference type="STRING" id="97972.A0A2V1EGK9"/>
<dbReference type="GO" id="GO:0015254">
    <property type="term" value="F:glycerol channel activity"/>
    <property type="evidence" value="ECO:0007669"/>
    <property type="project" value="TreeGrafter"/>
</dbReference>
<dbReference type="InterPro" id="IPR000425">
    <property type="entry name" value="MIP"/>
</dbReference>
<dbReference type="EMBL" id="KZ805300">
    <property type="protein sequence ID" value="PVI08465.1"/>
    <property type="molecule type" value="Genomic_DNA"/>
</dbReference>
<keyword evidence="6 8" id="KW-0472">Membrane</keyword>
<dbReference type="AlphaFoldDB" id="A0A2V1EGK9"/>
<comment type="similarity">
    <text evidence="2 7">Belongs to the MIP/aquaporin (TC 1.A.8) family.</text>
</comment>
<accession>A0A2V1EGK9</accession>
<keyword evidence="4 7" id="KW-0812">Transmembrane</keyword>
<reference evidence="9 10" key="1">
    <citation type="journal article" date="2018" name="Sci. Rep.">
        <title>Comparative genomics provides insights into the lifestyle and reveals functional heterogeneity of dark septate endophytic fungi.</title>
        <authorList>
            <person name="Knapp D.G."/>
            <person name="Nemeth J.B."/>
            <person name="Barry K."/>
            <person name="Hainaut M."/>
            <person name="Henrissat B."/>
            <person name="Johnson J."/>
            <person name="Kuo A."/>
            <person name="Lim J.H.P."/>
            <person name="Lipzen A."/>
            <person name="Nolan M."/>
            <person name="Ohm R.A."/>
            <person name="Tamas L."/>
            <person name="Grigoriev I.V."/>
            <person name="Spatafora J.W."/>
            <person name="Nagy L.G."/>
            <person name="Kovacs G.M."/>
        </authorList>
    </citation>
    <scope>NUCLEOTIDE SEQUENCE [LARGE SCALE GENOMIC DNA]</scope>
    <source>
        <strain evidence="9 10">DSE2036</strain>
    </source>
</reference>
<evidence type="ECO:0000256" key="7">
    <source>
        <dbReference type="RuleBase" id="RU000477"/>
    </source>
</evidence>
<keyword evidence="5 8" id="KW-1133">Transmembrane helix</keyword>
<evidence type="ECO:0000256" key="8">
    <source>
        <dbReference type="SAM" id="Phobius"/>
    </source>
</evidence>
<dbReference type="Pfam" id="PF00230">
    <property type="entry name" value="MIP"/>
    <property type="match status" value="1"/>
</dbReference>
<dbReference type="InterPro" id="IPR023271">
    <property type="entry name" value="Aquaporin-like"/>
</dbReference>
<name>A0A2V1EGK9_9PLEO</name>